<sequence>KQLAENLQNASENPTESIVSTTLRRKCDRSGIGQEDDSDLVTFTLSSKLERTVINIREGSIIRQYRANNLKKEGRISYYVCQTCDLLKRKGANIVVPKIRVRYKRIVGDTHPPHAEQCLGISEEKMLAIAEDREARLRVREGLQLPRNAFNEGFERTVRSAANSQELSKRMFSVSTKYPLWKNVRRSYYRAKKHAKTKKRNEAIEQNDANIANSAAMSFQENYGYPNEHSVKAETSGEAHESRMAHDYDIALRQGRRSSVNEQQHFVGDCKSHEMFLGQHDDGMLGDLVDSSSCASSFNSNNHNQATDKCSNRNLTQINELNNSRTKTDHQYEGCSEDDELINVVTIENEQTSNMLTNERSTTIHPLSSNILQVDPPHSSSNLSLFQQQQHQFSPTTNTIIQSRSSASYSSALDAVNVSSSNPSNPHRMSSTRDPLICHALRKPTLTRNEINISQNSQLIDQQSLVSQNDALRNNTLNKCKSQTDGDHDNWTPPRRRIKISDGVTVDGGVVPFTHPDPAGDTGDGAIQRYDSGGQVTATMTVKEFLTAKKTWNKSVDETNNNPVLIDRESVQSTSTNQRITNETSKSSYAVDRLSGIGQWFGAKTNDHEELVVLVEGDSYWTLQMVDSSSERHL</sequence>
<dbReference type="InterPro" id="IPR057001">
    <property type="entry name" value="RYYR-CCHC"/>
</dbReference>
<keyword evidence="4" id="KW-1185">Reference proteome</keyword>
<feature type="region of interest" description="Disordered" evidence="1">
    <location>
        <begin position="476"/>
        <end position="496"/>
    </location>
</feature>
<reference evidence="5" key="1">
    <citation type="submission" date="2017-02" db="UniProtKB">
        <authorList>
            <consortium name="WormBaseParasite"/>
        </authorList>
    </citation>
    <scope>IDENTIFICATION</scope>
</reference>
<evidence type="ECO:0000313" key="3">
    <source>
        <dbReference type="EMBL" id="VDK60562.1"/>
    </source>
</evidence>
<name>A0A0M3KAV5_ANISI</name>
<organism evidence="5">
    <name type="scientific">Anisakis simplex</name>
    <name type="common">Herring worm</name>
    <dbReference type="NCBI Taxonomy" id="6269"/>
    <lineage>
        <taxon>Eukaryota</taxon>
        <taxon>Metazoa</taxon>
        <taxon>Ecdysozoa</taxon>
        <taxon>Nematoda</taxon>
        <taxon>Chromadorea</taxon>
        <taxon>Rhabditida</taxon>
        <taxon>Spirurina</taxon>
        <taxon>Ascaridomorpha</taxon>
        <taxon>Ascaridoidea</taxon>
        <taxon>Anisakidae</taxon>
        <taxon>Anisakis</taxon>
        <taxon>Anisakis simplex complex</taxon>
    </lineage>
</organism>
<dbReference type="Pfam" id="PF23674">
    <property type="entry name" value="RYYR-CCHC"/>
    <property type="match status" value="1"/>
</dbReference>
<accession>A0A0M3KAV5</accession>
<reference evidence="3 4" key="2">
    <citation type="submission" date="2018-11" db="EMBL/GenBank/DDBJ databases">
        <authorList>
            <consortium name="Pathogen Informatics"/>
        </authorList>
    </citation>
    <scope>NUCLEOTIDE SEQUENCE [LARGE SCALE GENOMIC DNA]</scope>
</reference>
<gene>
    <name evidence="3" type="ORF">ASIM_LOCUS17503</name>
</gene>
<feature type="region of interest" description="Disordered" evidence="1">
    <location>
        <begin position="1"/>
        <end position="20"/>
    </location>
</feature>
<protein>
    <submittedName>
        <fullName evidence="5">Polycomb protein Asx</fullName>
    </submittedName>
</protein>
<dbReference type="OrthoDB" id="5822780at2759"/>
<dbReference type="AlphaFoldDB" id="A0A0M3KAV5"/>
<dbReference type="EMBL" id="UYRR01034202">
    <property type="protein sequence ID" value="VDK60562.1"/>
    <property type="molecule type" value="Genomic_DNA"/>
</dbReference>
<dbReference type="WBParaSite" id="ASIM_0001810101-mRNA-1">
    <property type="protein sequence ID" value="ASIM_0001810101-mRNA-1"/>
    <property type="gene ID" value="ASIM_0001810101"/>
</dbReference>
<evidence type="ECO:0000313" key="5">
    <source>
        <dbReference type="WBParaSite" id="ASIM_0001810101-mRNA-1"/>
    </source>
</evidence>
<evidence type="ECO:0000256" key="1">
    <source>
        <dbReference type="SAM" id="MobiDB-lite"/>
    </source>
</evidence>
<feature type="domain" description="RYYR-CCHC" evidence="2">
    <location>
        <begin position="42"/>
        <end position="118"/>
    </location>
</feature>
<evidence type="ECO:0000259" key="2">
    <source>
        <dbReference type="Pfam" id="PF23674"/>
    </source>
</evidence>
<evidence type="ECO:0000313" key="4">
    <source>
        <dbReference type="Proteomes" id="UP000267096"/>
    </source>
</evidence>
<dbReference type="Proteomes" id="UP000267096">
    <property type="component" value="Unassembled WGS sequence"/>
</dbReference>
<proteinExistence type="predicted"/>